<name>A0A1I5K356_9PSEU</name>
<dbReference type="InterPro" id="IPR029058">
    <property type="entry name" value="AB_hydrolase_fold"/>
</dbReference>
<dbReference type="PANTHER" id="PTHR43265:SF1">
    <property type="entry name" value="ESTERASE ESTD"/>
    <property type="match status" value="1"/>
</dbReference>
<evidence type="ECO:0000313" key="4">
    <source>
        <dbReference type="Proteomes" id="UP000199137"/>
    </source>
</evidence>
<dbReference type="STRING" id="112413.SAMN05421854_1039"/>
<feature type="transmembrane region" description="Helical" evidence="1">
    <location>
        <begin position="418"/>
        <end position="437"/>
    </location>
</feature>
<dbReference type="Proteomes" id="UP000199137">
    <property type="component" value="Unassembled WGS sequence"/>
</dbReference>
<protein>
    <recommendedName>
        <fullName evidence="5">Alpha/beta hydrolase</fullName>
    </recommendedName>
</protein>
<reference evidence="4" key="1">
    <citation type="submission" date="2016-10" db="EMBL/GenBank/DDBJ databases">
        <authorList>
            <person name="Varghese N."/>
            <person name="Submissions S."/>
        </authorList>
    </citation>
    <scope>NUCLEOTIDE SEQUENCE [LARGE SCALE GENOMIC DNA]</scope>
    <source>
        <strain evidence="4">DSM 44637</strain>
    </source>
</reference>
<feature type="transmembrane region" description="Helical" evidence="1">
    <location>
        <begin position="317"/>
        <end position="339"/>
    </location>
</feature>
<dbReference type="SUPFAM" id="SSF53474">
    <property type="entry name" value="alpha/beta-Hydrolases"/>
    <property type="match status" value="1"/>
</dbReference>
<evidence type="ECO:0000256" key="1">
    <source>
        <dbReference type="SAM" id="Phobius"/>
    </source>
</evidence>
<keyword evidence="2" id="KW-0732">Signal</keyword>
<dbReference type="PANTHER" id="PTHR43265">
    <property type="entry name" value="ESTERASE ESTD"/>
    <property type="match status" value="1"/>
</dbReference>
<dbReference type="RefSeq" id="WP_093573466.1">
    <property type="nucleotide sequence ID" value="NZ_FOWC01000003.1"/>
</dbReference>
<organism evidence="3 4">
    <name type="scientific">Amycolatopsis rubida</name>
    <dbReference type="NCBI Taxonomy" id="112413"/>
    <lineage>
        <taxon>Bacteria</taxon>
        <taxon>Bacillati</taxon>
        <taxon>Actinomycetota</taxon>
        <taxon>Actinomycetes</taxon>
        <taxon>Pseudonocardiales</taxon>
        <taxon>Pseudonocardiaceae</taxon>
        <taxon>Amycolatopsis</taxon>
    </lineage>
</organism>
<gene>
    <name evidence="3" type="ORF">SAMN05421854_1039</name>
</gene>
<feature type="signal peptide" evidence="2">
    <location>
        <begin position="1"/>
        <end position="28"/>
    </location>
</feature>
<keyword evidence="1" id="KW-0472">Membrane</keyword>
<dbReference type="EMBL" id="FOWC01000003">
    <property type="protein sequence ID" value="SFO79485.1"/>
    <property type="molecule type" value="Genomic_DNA"/>
</dbReference>
<sequence length="440" mass="46637">MLPWGKSRLAAAVLVLGSVLPAAQPVSAQSSADLSFTGSGGITLHGTVFRPDGPAKSAIVLQGGSDWRTRDNLRVQAEMFTRLGVTALVYDRRASGYSTIQRDYGVLADDLVSAVRAVRAQSGAAEVGVWGLSEGAWVAPLAATRTADISYVITVGGSGWGGARQTSWYWGNVLRHQGISGSLRTTLPVRGTRFVVGAGLFPEADYDPVPVLRRLKQPILALWGDLDINHVPVESSRIFAEALARHPNHTIRFIAGGGPDLYATSDAGFDRLPRVVPGYPAAVAEWLADRQGVHVETAAFAQRPTEALRPLSWWESVWAQGIALALLLGGFVVGGIVALVRRQGTRSSRWLAGLGTATVAGFAGMLGWAQLSGMKDLGPVLVGRPLPWLAMQALAVATVVALAVTVSGLRKPDRRRGAVAPLVAGLVFVPWAVYWGLLLP</sequence>
<keyword evidence="1" id="KW-1133">Transmembrane helix</keyword>
<proteinExistence type="predicted"/>
<dbReference type="InterPro" id="IPR053145">
    <property type="entry name" value="AB_hydrolase_Est10"/>
</dbReference>
<feature type="transmembrane region" description="Helical" evidence="1">
    <location>
        <begin position="351"/>
        <end position="369"/>
    </location>
</feature>
<feature type="chain" id="PRO_5011595783" description="Alpha/beta hydrolase" evidence="2">
    <location>
        <begin position="29"/>
        <end position="440"/>
    </location>
</feature>
<dbReference type="AlphaFoldDB" id="A0A1I5K356"/>
<accession>A0A1I5K356</accession>
<evidence type="ECO:0008006" key="5">
    <source>
        <dbReference type="Google" id="ProtNLM"/>
    </source>
</evidence>
<dbReference type="Gene3D" id="3.40.50.1820">
    <property type="entry name" value="alpha/beta hydrolase"/>
    <property type="match status" value="1"/>
</dbReference>
<feature type="transmembrane region" description="Helical" evidence="1">
    <location>
        <begin position="389"/>
        <end position="406"/>
    </location>
</feature>
<evidence type="ECO:0000256" key="2">
    <source>
        <dbReference type="SAM" id="SignalP"/>
    </source>
</evidence>
<evidence type="ECO:0000313" key="3">
    <source>
        <dbReference type="EMBL" id="SFO79485.1"/>
    </source>
</evidence>
<dbReference type="OrthoDB" id="9765647at2"/>
<dbReference type="GO" id="GO:0052689">
    <property type="term" value="F:carboxylic ester hydrolase activity"/>
    <property type="evidence" value="ECO:0007669"/>
    <property type="project" value="TreeGrafter"/>
</dbReference>
<keyword evidence="1" id="KW-0812">Transmembrane</keyword>